<reference evidence="9 10" key="1">
    <citation type="submission" date="2020-03" db="EMBL/GenBank/DDBJ databases">
        <title>Sequencing the genomes of 1000 actinobacteria strains.</title>
        <authorList>
            <person name="Klenk H.-P."/>
        </authorList>
    </citation>
    <scope>NUCLEOTIDE SEQUENCE [LARGE SCALE GENOMIC DNA]</scope>
    <source>
        <strain evidence="9 10">DSM 45490</strain>
    </source>
</reference>
<keyword evidence="10" id="KW-1185">Reference proteome</keyword>
<evidence type="ECO:0000256" key="3">
    <source>
        <dbReference type="ARBA" id="ARBA00022692"/>
    </source>
</evidence>
<feature type="compositionally biased region" description="Basic and acidic residues" evidence="6">
    <location>
        <begin position="329"/>
        <end position="342"/>
    </location>
</feature>
<evidence type="ECO:0000259" key="8">
    <source>
        <dbReference type="Pfam" id="PF00892"/>
    </source>
</evidence>
<dbReference type="Proteomes" id="UP000555407">
    <property type="component" value="Unassembled WGS sequence"/>
</dbReference>
<keyword evidence="3 7" id="KW-0812">Transmembrane</keyword>
<feature type="transmembrane region" description="Helical" evidence="7">
    <location>
        <begin position="212"/>
        <end position="233"/>
    </location>
</feature>
<evidence type="ECO:0000256" key="1">
    <source>
        <dbReference type="ARBA" id="ARBA00004141"/>
    </source>
</evidence>
<dbReference type="Gene3D" id="1.10.3730.20">
    <property type="match status" value="1"/>
</dbReference>
<feature type="transmembrane region" description="Helical" evidence="7">
    <location>
        <begin position="268"/>
        <end position="286"/>
    </location>
</feature>
<feature type="transmembrane region" description="Helical" evidence="7">
    <location>
        <begin position="68"/>
        <end position="88"/>
    </location>
</feature>
<evidence type="ECO:0000313" key="10">
    <source>
        <dbReference type="Proteomes" id="UP000555407"/>
    </source>
</evidence>
<accession>A0A7X5V5G3</accession>
<evidence type="ECO:0000256" key="4">
    <source>
        <dbReference type="ARBA" id="ARBA00022989"/>
    </source>
</evidence>
<organism evidence="9 10">
    <name type="scientific">Kribbella shirazensis</name>
    <dbReference type="NCBI Taxonomy" id="1105143"/>
    <lineage>
        <taxon>Bacteria</taxon>
        <taxon>Bacillati</taxon>
        <taxon>Actinomycetota</taxon>
        <taxon>Actinomycetes</taxon>
        <taxon>Propionibacteriales</taxon>
        <taxon>Kribbellaceae</taxon>
        <taxon>Kribbella</taxon>
    </lineage>
</organism>
<dbReference type="EMBL" id="JAASRO010000001">
    <property type="protein sequence ID" value="NIK54526.1"/>
    <property type="molecule type" value="Genomic_DNA"/>
</dbReference>
<dbReference type="InterPro" id="IPR000620">
    <property type="entry name" value="EamA_dom"/>
</dbReference>
<feature type="transmembrane region" description="Helical" evidence="7">
    <location>
        <begin position="150"/>
        <end position="169"/>
    </location>
</feature>
<dbReference type="GO" id="GO:0016020">
    <property type="term" value="C:membrane"/>
    <property type="evidence" value="ECO:0007669"/>
    <property type="project" value="UniProtKB-SubCell"/>
</dbReference>
<keyword evidence="4 7" id="KW-1133">Transmembrane helix</keyword>
<feature type="transmembrane region" description="Helical" evidence="7">
    <location>
        <begin position="125"/>
        <end position="144"/>
    </location>
</feature>
<feature type="domain" description="EamA" evidence="8">
    <location>
        <begin position="176"/>
        <end position="285"/>
    </location>
</feature>
<name>A0A7X5V5G3_9ACTN</name>
<dbReference type="InterPro" id="IPR050638">
    <property type="entry name" value="AA-Vitamin_Transporters"/>
</dbReference>
<feature type="transmembrane region" description="Helical" evidence="7">
    <location>
        <begin position="181"/>
        <end position="200"/>
    </location>
</feature>
<feature type="domain" description="EamA" evidence="8">
    <location>
        <begin position="8"/>
        <end position="139"/>
    </location>
</feature>
<feature type="transmembrane region" description="Helical" evidence="7">
    <location>
        <begin position="38"/>
        <end position="56"/>
    </location>
</feature>
<keyword evidence="5 7" id="KW-0472">Membrane</keyword>
<evidence type="ECO:0000256" key="5">
    <source>
        <dbReference type="ARBA" id="ARBA00023136"/>
    </source>
</evidence>
<comment type="subcellular location">
    <subcellularLocation>
        <location evidence="1">Membrane</location>
        <topology evidence="1">Multi-pass membrane protein</topology>
    </subcellularLocation>
</comment>
<evidence type="ECO:0000256" key="6">
    <source>
        <dbReference type="SAM" id="MobiDB-lite"/>
    </source>
</evidence>
<dbReference type="Pfam" id="PF00892">
    <property type="entry name" value="EamA"/>
    <property type="match status" value="2"/>
</dbReference>
<evidence type="ECO:0000256" key="2">
    <source>
        <dbReference type="ARBA" id="ARBA00007362"/>
    </source>
</evidence>
<dbReference type="InterPro" id="IPR037185">
    <property type="entry name" value="EmrE-like"/>
</dbReference>
<protein>
    <submittedName>
        <fullName evidence="9">Drug/metabolite transporter (DMT)-like permease</fullName>
    </submittedName>
</protein>
<evidence type="ECO:0000256" key="7">
    <source>
        <dbReference type="SAM" id="Phobius"/>
    </source>
</evidence>
<proteinExistence type="inferred from homology"/>
<dbReference type="RefSeq" id="WP_167203332.1">
    <property type="nucleotide sequence ID" value="NZ_JAASRO010000001.1"/>
</dbReference>
<sequence length="354" mass="37323">MTLHKAFGLAAGTGFVVFWSCGFIGGRWGTQYTNAFDLLAWRYLVAAVIAAAILAIRRPRISRRDLVTQVWMAVLTQFVYLGLIFTGIDHGITAGVTALIGSLQPILIATVAGPLLGEPVSRRQWIGLVLGLVGVGLVVADDLSTGHVSPWLFLLPVGGLLGLVAGTCLDRQRKPATNSLDALAVQSLVSAVLFTALAAATHRLTVPEQPGFYGAVLWLVLLATGGGWGLYLVNLKLSGATRISSLLYLVPPTTMVFAFLMFHETIGALAVVGMLVCAVAVLLIRLREPVRCGDGGTPVAGPAGTTGLARVHCGTACSEQPDRAAVATRRRDSTHVLRDSRQAVRSAGQPPSDE</sequence>
<evidence type="ECO:0000313" key="9">
    <source>
        <dbReference type="EMBL" id="NIK54526.1"/>
    </source>
</evidence>
<gene>
    <name evidence="9" type="ORF">BJY22_000243</name>
</gene>
<dbReference type="SUPFAM" id="SSF103481">
    <property type="entry name" value="Multidrug resistance efflux transporter EmrE"/>
    <property type="match status" value="2"/>
</dbReference>
<comment type="caution">
    <text evidence="9">The sequence shown here is derived from an EMBL/GenBank/DDBJ whole genome shotgun (WGS) entry which is preliminary data.</text>
</comment>
<feature type="transmembrane region" description="Helical" evidence="7">
    <location>
        <begin position="245"/>
        <end position="262"/>
    </location>
</feature>
<feature type="transmembrane region" description="Helical" evidence="7">
    <location>
        <begin position="7"/>
        <end position="26"/>
    </location>
</feature>
<comment type="similarity">
    <text evidence="2">Belongs to the EamA transporter family.</text>
</comment>
<dbReference type="AlphaFoldDB" id="A0A7X5V5G3"/>
<dbReference type="PANTHER" id="PTHR32322">
    <property type="entry name" value="INNER MEMBRANE TRANSPORTER"/>
    <property type="match status" value="1"/>
</dbReference>
<dbReference type="PANTHER" id="PTHR32322:SF2">
    <property type="entry name" value="EAMA DOMAIN-CONTAINING PROTEIN"/>
    <property type="match status" value="1"/>
</dbReference>
<feature type="transmembrane region" description="Helical" evidence="7">
    <location>
        <begin position="94"/>
        <end position="113"/>
    </location>
</feature>
<feature type="region of interest" description="Disordered" evidence="6">
    <location>
        <begin position="322"/>
        <end position="354"/>
    </location>
</feature>